<organism evidence="2 3">
    <name type="scientific">Kwoniella dendrophila CBS 6074</name>
    <dbReference type="NCBI Taxonomy" id="1295534"/>
    <lineage>
        <taxon>Eukaryota</taxon>
        <taxon>Fungi</taxon>
        <taxon>Dikarya</taxon>
        <taxon>Basidiomycota</taxon>
        <taxon>Agaricomycotina</taxon>
        <taxon>Tremellomycetes</taxon>
        <taxon>Tremellales</taxon>
        <taxon>Cryptococcaceae</taxon>
        <taxon>Kwoniella</taxon>
    </lineage>
</organism>
<gene>
    <name evidence="2" type="ORF">L201_001764</name>
</gene>
<feature type="compositionally biased region" description="Basic and acidic residues" evidence="1">
    <location>
        <begin position="127"/>
        <end position="144"/>
    </location>
</feature>
<dbReference type="RefSeq" id="XP_066073648.1">
    <property type="nucleotide sequence ID" value="XM_066217551.1"/>
</dbReference>
<feature type="region of interest" description="Disordered" evidence="1">
    <location>
        <begin position="127"/>
        <end position="169"/>
    </location>
</feature>
<accession>A0AAX4JQS4</accession>
<name>A0AAX4JQS4_9TREE</name>
<protein>
    <recommendedName>
        <fullName evidence="4">CCD97-like C-terminal domain-containing protein</fullName>
    </recommendedName>
</protein>
<keyword evidence="3" id="KW-1185">Reference proteome</keyword>
<feature type="compositionally biased region" description="Acidic residues" evidence="1">
    <location>
        <begin position="157"/>
        <end position="169"/>
    </location>
</feature>
<feature type="compositionally biased region" description="Low complexity" evidence="1">
    <location>
        <begin position="87"/>
        <end position="98"/>
    </location>
</feature>
<evidence type="ECO:0000313" key="2">
    <source>
        <dbReference type="EMBL" id="WWC86885.1"/>
    </source>
</evidence>
<feature type="compositionally biased region" description="Low complexity" evidence="1">
    <location>
        <begin position="62"/>
        <end position="77"/>
    </location>
</feature>
<reference evidence="2 3" key="1">
    <citation type="submission" date="2024-01" db="EMBL/GenBank/DDBJ databases">
        <title>Comparative genomics of Cryptococcus and Kwoniella reveals pathogenesis evolution and contrasting modes of karyotype evolution via chromosome fusion or intercentromeric recombination.</title>
        <authorList>
            <person name="Coelho M.A."/>
            <person name="David-Palma M."/>
            <person name="Shea T."/>
            <person name="Bowers K."/>
            <person name="McGinley-Smith S."/>
            <person name="Mohammad A.W."/>
            <person name="Gnirke A."/>
            <person name="Yurkov A.M."/>
            <person name="Nowrousian M."/>
            <person name="Sun S."/>
            <person name="Cuomo C.A."/>
            <person name="Heitman J."/>
        </authorList>
    </citation>
    <scope>NUCLEOTIDE SEQUENCE [LARGE SCALE GENOMIC DNA]</scope>
    <source>
        <strain evidence="2 3">CBS 6074</strain>
    </source>
</reference>
<feature type="compositionally biased region" description="Polar residues" evidence="1">
    <location>
        <begin position="100"/>
        <end position="110"/>
    </location>
</feature>
<feature type="region of interest" description="Disordered" evidence="1">
    <location>
        <begin position="1"/>
        <end position="36"/>
    </location>
</feature>
<dbReference type="AlphaFoldDB" id="A0AAX4JQS4"/>
<proteinExistence type="predicted"/>
<evidence type="ECO:0000256" key="1">
    <source>
        <dbReference type="SAM" id="MobiDB-lite"/>
    </source>
</evidence>
<feature type="region of interest" description="Disordered" evidence="1">
    <location>
        <begin position="56"/>
        <end position="111"/>
    </location>
</feature>
<dbReference type="GeneID" id="91092436"/>
<dbReference type="EMBL" id="CP144099">
    <property type="protein sequence ID" value="WWC86885.1"/>
    <property type="molecule type" value="Genomic_DNA"/>
</dbReference>
<evidence type="ECO:0000313" key="3">
    <source>
        <dbReference type="Proteomes" id="UP001355207"/>
    </source>
</evidence>
<evidence type="ECO:0008006" key="4">
    <source>
        <dbReference type="Google" id="ProtNLM"/>
    </source>
</evidence>
<sequence length="334" mass="38376">MTTPRSSSPLNPNHSRSSSPLSSPTPGPSSSSLTFSNSFGNIGNYQSFSSAPLFPVLGITNSSSSPSSSNSKSTILSTRYSRPNKKPSLGSTSSSPLPINNDSDLFSEGTTPMEGFMWREKFTRRLKERERRKEQRNQSIDKRRGIISNSVNREMSLEEEEEEDRKAQEDDEEIFRRLVILQRKKLNHANEIGGLTEISPEFWEEELIDIHHEEKELLNRLESNNYLDISLDSLQRHQAQANTYHNEYNQNLIPDRSDVREQEEWENEAALAEEQERDFEEIQFANQVEQAYSSQVNNHHTQNQSNQKDSLNTDMGMDMDMEVDWEAFDSMDVE</sequence>
<dbReference type="Proteomes" id="UP001355207">
    <property type="component" value="Chromosome 2"/>
</dbReference>